<feature type="transmembrane region" description="Helical" evidence="5">
    <location>
        <begin position="129"/>
        <end position="146"/>
    </location>
</feature>
<dbReference type="Pfam" id="PF01011">
    <property type="entry name" value="PQQ"/>
    <property type="match status" value="1"/>
</dbReference>
<evidence type="ECO:0000256" key="4">
    <source>
        <dbReference type="SAM" id="MobiDB-lite"/>
    </source>
</evidence>
<evidence type="ECO:0000313" key="7">
    <source>
        <dbReference type="EMBL" id="MBB6094683.1"/>
    </source>
</evidence>
<feature type="transmembrane region" description="Helical" evidence="5">
    <location>
        <begin position="90"/>
        <end position="108"/>
    </location>
</feature>
<comment type="caution">
    <text evidence="7">The sequence shown here is derived from an EMBL/GenBank/DDBJ whole genome shotgun (WGS) entry which is preliminary data.</text>
</comment>
<accession>A0A841HPH8</accession>
<keyword evidence="8" id="KW-1185">Reference proteome</keyword>
<dbReference type="GO" id="GO:0016020">
    <property type="term" value="C:membrane"/>
    <property type="evidence" value="ECO:0007669"/>
    <property type="project" value="InterPro"/>
</dbReference>
<keyword evidence="5" id="KW-1133">Transmembrane helix</keyword>
<protein>
    <submittedName>
        <fullName evidence="7">Membrane-bound PQQ-dependent dehydrogenase (Glucose/quinate/shikimate family)</fullName>
    </submittedName>
</protein>
<dbReference type="InterPro" id="IPR018391">
    <property type="entry name" value="PQQ_b-propeller_rpt"/>
</dbReference>
<dbReference type="SMART" id="SM00564">
    <property type="entry name" value="PQQ"/>
    <property type="match status" value="6"/>
</dbReference>
<feature type="transmembrane region" description="Helical" evidence="5">
    <location>
        <begin position="68"/>
        <end position="84"/>
    </location>
</feature>
<dbReference type="Proteomes" id="UP000588068">
    <property type="component" value="Unassembled WGS sequence"/>
</dbReference>
<dbReference type="GO" id="GO:0008876">
    <property type="term" value="F:quinoprotein glucose dehydrogenase activity"/>
    <property type="evidence" value="ECO:0007669"/>
    <property type="project" value="TreeGrafter"/>
</dbReference>
<evidence type="ECO:0000313" key="8">
    <source>
        <dbReference type="Proteomes" id="UP000588068"/>
    </source>
</evidence>
<feature type="region of interest" description="Disordered" evidence="4">
    <location>
        <begin position="499"/>
        <end position="521"/>
    </location>
</feature>
<evidence type="ECO:0000256" key="1">
    <source>
        <dbReference type="ARBA" id="ARBA00001931"/>
    </source>
</evidence>
<dbReference type="PANTHER" id="PTHR32303:SF4">
    <property type="entry name" value="QUINOPROTEIN GLUCOSE DEHYDROGENASE"/>
    <property type="match status" value="1"/>
</dbReference>
<dbReference type="InterPro" id="IPR011047">
    <property type="entry name" value="Quinoprotein_ADH-like_sf"/>
</dbReference>
<gene>
    <name evidence="7" type="ORF">HNQ60_003570</name>
</gene>
<dbReference type="AlphaFoldDB" id="A0A841HPH8"/>
<keyword evidence="5" id="KW-0472">Membrane</keyword>
<dbReference type="SUPFAM" id="SSF50998">
    <property type="entry name" value="Quinoprotein alcohol dehydrogenase-like"/>
    <property type="match status" value="1"/>
</dbReference>
<proteinExistence type="inferred from homology"/>
<comment type="similarity">
    <text evidence="2">Belongs to the bacterial PQQ dehydrogenase family.</text>
</comment>
<feature type="domain" description="Pyrrolo-quinoline quinone repeat" evidence="6">
    <location>
        <begin position="170"/>
        <end position="752"/>
    </location>
</feature>
<organism evidence="7 8">
    <name type="scientific">Povalibacter uvarum</name>
    <dbReference type="NCBI Taxonomy" id="732238"/>
    <lineage>
        <taxon>Bacteria</taxon>
        <taxon>Pseudomonadati</taxon>
        <taxon>Pseudomonadota</taxon>
        <taxon>Gammaproteobacteria</taxon>
        <taxon>Steroidobacterales</taxon>
        <taxon>Steroidobacteraceae</taxon>
        <taxon>Povalibacter</taxon>
    </lineage>
</organism>
<dbReference type="CDD" id="cd10280">
    <property type="entry name" value="PQQ_mGDH"/>
    <property type="match status" value="1"/>
</dbReference>
<dbReference type="PANTHER" id="PTHR32303">
    <property type="entry name" value="QUINOPROTEIN ALCOHOL DEHYDROGENASE (CYTOCHROME C)"/>
    <property type="match status" value="1"/>
</dbReference>
<sequence>MNKNFYSTRKSHAGRPKILASVFILLGLILSIGGAQLAMLGGSLYYVLAGIALLASGVLLWRGNGWGAYLYGVLTVLTTIWALAEVGFNGWALAPRVLPFLVLGLFLLRPGLRRSLRGREYKPLLRSPLTWLAMIGFVAIGIGVALREPYPTLPFPIAMVDPPAAANGDWAHYGRTSSGARFVPFDQINASNVSDLEVAWTYRTGVDGAFKATPLQIADSLYMCLAGNVVVSLDAATGQERWRFDPKVKDSRIGFTTTCRGVTFYRSPEPIGECAERILTATTDARLIAIDTKTGQRCSSFGTDGEVSLLAGMGDVKPGWYYVTSPPTIARNVAVLGGWVVDNVETQEPSGVIRGFNPIDGQLIWAWDMGRPDRTGPPGEGEHYTRGTPNAWSVFSADDNLGLVYIPTGNATPDYYGGHRSPEAERYASSVVALDVTNGSVRWSFQTTHHDLWDYDVPSQPVLVDIPLGNNSTAAAVVVPTKRGELFLLDRRSGKPLATVEEKAVPQTDVPEEWTSKTQPFSTGMPSFAGADFTEASMWGITPIDQMLCRIEFRKLRYEGPLTPPSLGGSIQYPGFAGGMNWGSVAIDEINSVMIVNSLHMANRVQLYPRADVTEKTKFGFGGGWQLGTPYAARTDPFLSPIFTPCQQPPYGEIALVDLRSKETIWRKPLGTANELGPLGLKSRLPIPMGVPYVGGSIVTRGGLVFMGGTMDRRLRAFDVRTGDVLWSDALPSSAQATPISYIAPGDQRQFVVITVPSTDALEVSHAAEPEANRNAGDTKAPVDSGGYVIAYALRR</sequence>
<dbReference type="InterPro" id="IPR002372">
    <property type="entry name" value="PQQ_rpt_dom"/>
</dbReference>
<dbReference type="Gene3D" id="2.140.10.10">
    <property type="entry name" value="Quinoprotein alcohol dehydrogenase-like superfamily"/>
    <property type="match status" value="1"/>
</dbReference>
<evidence type="ECO:0000256" key="5">
    <source>
        <dbReference type="SAM" id="Phobius"/>
    </source>
</evidence>
<dbReference type="GO" id="GO:0048038">
    <property type="term" value="F:quinone binding"/>
    <property type="evidence" value="ECO:0007669"/>
    <property type="project" value="InterPro"/>
</dbReference>
<evidence type="ECO:0000259" key="6">
    <source>
        <dbReference type="Pfam" id="PF01011"/>
    </source>
</evidence>
<dbReference type="InterPro" id="IPR017511">
    <property type="entry name" value="PQQ_mDH"/>
</dbReference>
<evidence type="ECO:0000256" key="2">
    <source>
        <dbReference type="ARBA" id="ARBA00008156"/>
    </source>
</evidence>
<reference evidence="7 8" key="1">
    <citation type="submission" date="2020-08" db="EMBL/GenBank/DDBJ databases">
        <title>Genomic Encyclopedia of Type Strains, Phase IV (KMG-IV): sequencing the most valuable type-strain genomes for metagenomic binning, comparative biology and taxonomic classification.</title>
        <authorList>
            <person name="Goeker M."/>
        </authorList>
    </citation>
    <scope>NUCLEOTIDE SEQUENCE [LARGE SCALE GENOMIC DNA]</scope>
    <source>
        <strain evidence="7 8">DSM 26723</strain>
    </source>
</reference>
<name>A0A841HPH8_9GAMM</name>
<dbReference type="RefSeq" id="WP_184334087.1">
    <property type="nucleotide sequence ID" value="NZ_JACHHZ010000004.1"/>
</dbReference>
<dbReference type="NCBIfam" id="TIGR03074">
    <property type="entry name" value="PQQ_membr_DH"/>
    <property type="match status" value="1"/>
</dbReference>
<keyword evidence="3" id="KW-0560">Oxidoreductase</keyword>
<evidence type="ECO:0000256" key="3">
    <source>
        <dbReference type="ARBA" id="ARBA00023002"/>
    </source>
</evidence>
<keyword evidence="5" id="KW-0812">Transmembrane</keyword>
<feature type="transmembrane region" description="Helical" evidence="5">
    <location>
        <begin position="44"/>
        <end position="61"/>
    </location>
</feature>
<dbReference type="EMBL" id="JACHHZ010000004">
    <property type="protein sequence ID" value="MBB6094683.1"/>
    <property type="molecule type" value="Genomic_DNA"/>
</dbReference>
<comment type="cofactor">
    <cofactor evidence="1">
        <name>pyrroloquinoline quinone</name>
        <dbReference type="ChEBI" id="CHEBI:58442"/>
    </cofactor>
</comment>